<evidence type="ECO:0000313" key="2">
    <source>
        <dbReference type="Proteomes" id="UP001164250"/>
    </source>
</evidence>
<proteinExistence type="predicted"/>
<dbReference type="Proteomes" id="UP001164250">
    <property type="component" value="Chromosome 3"/>
</dbReference>
<sequence length="333" mass="36513">MVSNTIFWFLALTSLFLSLSLSFSDAQMVPAVFVFGDSLVDVGNNNYLPLSVSKADFPHNGVDFPTKKPTGRFTNGKNAADFLAEKVGLPSSPPYLSLKSNKNKAPLFLTGVSFASGGAGIFNGSDQTLHQSIPLPTQVEYYANVYKALVQQLGTSSAQQRLAKSLFAIVIGSNDIFDYSGKSDLQKKNTPQQYVNLMATSLKGQLKKKCSKELSNWAAMYNEALKSMLPALQGEIKGISYSYFDTYNVMLNIINNPASYGIKEVKSACCGLGKLKAKIPCVPVSTYCPNRSDHIFWDFVHPTQAVTRIFVDTIFDGPSQYTFPMNVRHLVSV</sequence>
<comment type="caution">
    <text evidence="1">The sequence shown here is derived from an EMBL/GenBank/DDBJ whole genome shotgun (WGS) entry which is preliminary data.</text>
</comment>
<gene>
    <name evidence="1" type="ORF">Patl1_04167</name>
</gene>
<dbReference type="EMBL" id="CM047899">
    <property type="protein sequence ID" value="KAJ0100803.1"/>
    <property type="molecule type" value="Genomic_DNA"/>
</dbReference>
<name>A0ACC1BP04_9ROSI</name>
<protein>
    <submittedName>
        <fullName evidence="1">Uncharacterized protein</fullName>
    </submittedName>
</protein>
<keyword evidence="2" id="KW-1185">Reference proteome</keyword>
<evidence type="ECO:0000313" key="1">
    <source>
        <dbReference type="EMBL" id="KAJ0100803.1"/>
    </source>
</evidence>
<reference evidence="2" key="1">
    <citation type="journal article" date="2023" name="G3 (Bethesda)">
        <title>Genome assembly and association tests identify interacting loci associated with vigor, precocity, and sex in interspecific pistachio rootstocks.</title>
        <authorList>
            <person name="Palmer W."/>
            <person name="Jacygrad E."/>
            <person name="Sagayaradj S."/>
            <person name="Cavanaugh K."/>
            <person name="Han R."/>
            <person name="Bertier L."/>
            <person name="Beede B."/>
            <person name="Kafkas S."/>
            <person name="Golino D."/>
            <person name="Preece J."/>
            <person name="Michelmore R."/>
        </authorList>
    </citation>
    <scope>NUCLEOTIDE SEQUENCE [LARGE SCALE GENOMIC DNA]</scope>
</reference>
<accession>A0ACC1BP04</accession>
<organism evidence="1 2">
    <name type="scientific">Pistacia atlantica</name>
    <dbReference type="NCBI Taxonomy" id="434234"/>
    <lineage>
        <taxon>Eukaryota</taxon>
        <taxon>Viridiplantae</taxon>
        <taxon>Streptophyta</taxon>
        <taxon>Embryophyta</taxon>
        <taxon>Tracheophyta</taxon>
        <taxon>Spermatophyta</taxon>
        <taxon>Magnoliopsida</taxon>
        <taxon>eudicotyledons</taxon>
        <taxon>Gunneridae</taxon>
        <taxon>Pentapetalae</taxon>
        <taxon>rosids</taxon>
        <taxon>malvids</taxon>
        <taxon>Sapindales</taxon>
        <taxon>Anacardiaceae</taxon>
        <taxon>Pistacia</taxon>
    </lineage>
</organism>